<dbReference type="RefSeq" id="WP_166205807.1">
    <property type="nucleotide sequence ID" value="NZ_CP088285.1"/>
</dbReference>
<comment type="caution">
    <text evidence="1">The sequence shown here is derived from an EMBL/GenBank/DDBJ whole genome shotgun (WGS) entry which is preliminary data.</text>
</comment>
<organism evidence="1">
    <name type="scientific">Bradyrhizobium septentrionale</name>
    <dbReference type="NCBI Taxonomy" id="1404411"/>
    <lineage>
        <taxon>Bacteria</taxon>
        <taxon>Pseudomonadati</taxon>
        <taxon>Pseudomonadota</taxon>
        <taxon>Alphaproteobacteria</taxon>
        <taxon>Hyphomicrobiales</taxon>
        <taxon>Nitrobacteraceae</taxon>
        <taxon>Bradyrhizobium</taxon>
    </lineage>
</organism>
<accession>A0A973W2S1</accession>
<evidence type="ECO:0000313" key="1">
    <source>
        <dbReference type="EMBL" id="NVI46488.1"/>
    </source>
</evidence>
<sequence>MFDMRVELAAQAIHKLVCDRSGRGREWKAIPESLKASFREEARAALAAADTMEVR</sequence>
<reference evidence="1" key="1">
    <citation type="submission" date="2020-06" db="EMBL/GenBank/DDBJ databases">
        <title>Whole Genome Sequence of Bradyrhizobium sp. Strain 1S1.</title>
        <authorList>
            <person name="Bromfield E.S.P."/>
            <person name="Cloutier S."/>
        </authorList>
    </citation>
    <scope>NUCLEOTIDE SEQUENCE [LARGE SCALE GENOMIC DNA]</scope>
    <source>
        <strain evidence="1">1S1</strain>
    </source>
</reference>
<dbReference type="EMBL" id="JAAOLE020000001">
    <property type="protein sequence ID" value="NVI46488.1"/>
    <property type="molecule type" value="Genomic_DNA"/>
</dbReference>
<dbReference type="AlphaFoldDB" id="A0A973W2S1"/>
<gene>
    <name evidence="1" type="ORF">HAP48_026715</name>
</gene>
<name>A0A973W2S1_9BRAD</name>
<protein>
    <submittedName>
        <fullName evidence="1">Uncharacterized protein</fullName>
    </submittedName>
</protein>
<proteinExistence type="predicted"/>